<evidence type="ECO:0000259" key="2">
    <source>
        <dbReference type="PROSITE" id="PS51272"/>
    </source>
</evidence>
<evidence type="ECO:0000256" key="1">
    <source>
        <dbReference type="ARBA" id="ARBA00022729"/>
    </source>
</evidence>
<gene>
    <name evidence="3" type="ORF">K4A83_00275</name>
</gene>
<organism evidence="3 4">
    <name type="scientific">Spirulina subsalsa FACHB-351</name>
    <dbReference type="NCBI Taxonomy" id="234711"/>
    <lineage>
        <taxon>Bacteria</taxon>
        <taxon>Bacillati</taxon>
        <taxon>Cyanobacteriota</taxon>
        <taxon>Cyanophyceae</taxon>
        <taxon>Spirulinales</taxon>
        <taxon>Spirulinaceae</taxon>
        <taxon>Spirulina</taxon>
    </lineage>
</organism>
<dbReference type="EMBL" id="JAIHOM010000001">
    <property type="protein sequence ID" value="MCW6034714.1"/>
    <property type="molecule type" value="Genomic_DNA"/>
</dbReference>
<evidence type="ECO:0000313" key="3">
    <source>
        <dbReference type="EMBL" id="MCW6034714.1"/>
    </source>
</evidence>
<dbReference type="RefSeq" id="WP_265262366.1">
    <property type="nucleotide sequence ID" value="NZ_JAIHOM010000001.1"/>
</dbReference>
<dbReference type="PANTHER" id="PTHR43405">
    <property type="entry name" value="GLYCOSYL HYDROLASE DIGH"/>
    <property type="match status" value="1"/>
</dbReference>
<dbReference type="InterPro" id="IPR003790">
    <property type="entry name" value="GHL10"/>
</dbReference>
<keyword evidence="4" id="KW-1185">Reference proteome</keyword>
<dbReference type="PROSITE" id="PS51272">
    <property type="entry name" value="SLH"/>
    <property type="match status" value="3"/>
</dbReference>
<feature type="domain" description="SLH" evidence="2">
    <location>
        <begin position="38"/>
        <end position="101"/>
    </location>
</feature>
<evidence type="ECO:0000313" key="4">
    <source>
        <dbReference type="Proteomes" id="UP001526426"/>
    </source>
</evidence>
<accession>A0ABT3KZN1</accession>
<dbReference type="SUPFAM" id="SSF51445">
    <property type="entry name" value="(Trans)glycosidases"/>
    <property type="match status" value="1"/>
</dbReference>
<comment type="caution">
    <text evidence="3">The sequence shown here is derived from an EMBL/GenBank/DDBJ whole genome shotgun (WGS) entry which is preliminary data.</text>
</comment>
<protein>
    <submittedName>
        <fullName evidence="3">Family 10 glycosylhydrolase</fullName>
    </submittedName>
</protein>
<dbReference type="Gene3D" id="3.20.20.80">
    <property type="entry name" value="Glycosidases"/>
    <property type="match status" value="1"/>
</dbReference>
<dbReference type="Pfam" id="PF02638">
    <property type="entry name" value="GHL10"/>
    <property type="match status" value="1"/>
</dbReference>
<dbReference type="InterPro" id="IPR001119">
    <property type="entry name" value="SLH_dom"/>
</dbReference>
<feature type="domain" description="SLH" evidence="2">
    <location>
        <begin position="164"/>
        <end position="228"/>
    </location>
</feature>
<sequence>MKTLKTTATVTADGMLIAKTPNVSPGGYQAVIALDSPSSAPLFPDIQGHWAQPFIEALARQGIITGFPDGTFRPNQAVNRAQFAALIQAALRRPAVRPGIQFRDVAGTFWAAQAINNAYTMGFISGFPNQEFRPHLEIPKVQALVALANGLRIELPHIPDVNLADYYLDAATIPAYAIEPIKNATRASLVVNHPNVKQLNPNQPATRGEVAAMIYQAMVYSGQVGDIFSNFIVSPPQPATVAVSHQREFRGVWVPVIWNRTFPSKRGMSTAEQQAEIRKITDAIRDLKLNAVCVQIRPEGDTLYASGREPWTAWLSGVQGQPPHPFYDPLEMWIQECHARNIEFHAWFNPYRARSANQTYTTVPPHIGVVHPGSVVRYGNDEWMDPGQQVVIDRTCEVILDVVRRYDVDGIQIDDYFYPYPIQGVSFPDQETYQAYQQQGGTLSLANWRRDNVNRVVERLAREIRQAKAHVKFGISPFGIYRPGEPEGIRGLSQFDDLYADPKKWLAEGWVDYIAPQLYWKIDPPAQSYPVLLKWWTDNNPRGAHIYVGNNVARLSSNTWDVNEFERQVEITRGMAGQRALGNIFYYMNPFLENWQGLTEAFKSRVYVKPALVPLMAGKPSQRPMIPARVRVVNGQLAWDATNVGEVRAWSLYQQVSGRWELRDILPSGTRRVTVPAGTYGVATVNRLGVESEAVVVTVR</sequence>
<dbReference type="Proteomes" id="UP001526426">
    <property type="component" value="Unassembled WGS sequence"/>
</dbReference>
<proteinExistence type="predicted"/>
<dbReference type="InterPro" id="IPR052177">
    <property type="entry name" value="Divisome_Glycosyl_Hydrolase"/>
</dbReference>
<dbReference type="Pfam" id="PF00395">
    <property type="entry name" value="SLH"/>
    <property type="match status" value="3"/>
</dbReference>
<dbReference type="InterPro" id="IPR017853">
    <property type="entry name" value="GH"/>
</dbReference>
<reference evidence="3 4" key="1">
    <citation type="submission" date="2021-08" db="EMBL/GenBank/DDBJ databases">
        <title>Draft genome sequence of Spirulina subsalsa with high tolerance to salinity and hype-accumulation of phycocyanin.</title>
        <authorList>
            <person name="Pei H."/>
            <person name="Jiang L."/>
        </authorList>
    </citation>
    <scope>NUCLEOTIDE SEQUENCE [LARGE SCALE GENOMIC DNA]</scope>
    <source>
        <strain evidence="3 4">FACHB-351</strain>
    </source>
</reference>
<name>A0ABT3KZN1_9CYAN</name>
<feature type="domain" description="SLH" evidence="2">
    <location>
        <begin position="102"/>
        <end position="161"/>
    </location>
</feature>
<dbReference type="PANTHER" id="PTHR43405:SF1">
    <property type="entry name" value="GLYCOSYL HYDROLASE DIGH"/>
    <property type="match status" value="1"/>
</dbReference>
<keyword evidence="1" id="KW-0732">Signal</keyword>